<protein>
    <submittedName>
        <fullName evidence="1">Uncharacterized protein</fullName>
    </submittedName>
</protein>
<reference evidence="1 2" key="1">
    <citation type="submission" date="2014-04" db="EMBL/GenBank/DDBJ databases">
        <authorList>
            <consortium name="DOE Joint Genome Institute"/>
            <person name="Kuo A."/>
            <person name="Kohler A."/>
            <person name="Costa M.D."/>
            <person name="Nagy L.G."/>
            <person name="Floudas D."/>
            <person name="Copeland A."/>
            <person name="Barry K.W."/>
            <person name="Cichocki N."/>
            <person name="Veneault-Fourrey C."/>
            <person name="LaButti K."/>
            <person name="Lindquist E.A."/>
            <person name="Lipzen A."/>
            <person name="Lundell T."/>
            <person name="Morin E."/>
            <person name="Murat C."/>
            <person name="Sun H."/>
            <person name="Tunlid A."/>
            <person name="Henrissat B."/>
            <person name="Grigoriev I.V."/>
            <person name="Hibbett D.S."/>
            <person name="Martin F."/>
            <person name="Nordberg H.P."/>
            <person name="Cantor M.N."/>
            <person name="Hua S.X."/>
        </authorList>
    </citation>
    <scope>NUCLEOTIDE SEQUENCE [LARGE SCALE GENOMIC DNA]</scope>
    <source>
        <strain evidence="1 2">441</strain>
    </source>
</reference>
<reference evidence="2" key="2">
    <citation type="submission" date="2015-01" db="EMBL/GenBank/DDBJ databases">
        <title>Evolutionary Origins and Diversification of the Mycorrhizal Mutualists.</title>
        <authorList>
            <consortium name="DOE Joint Genome Institute"/>
            <consortium name="Mycorrhizal Genomics Consortium"/>
            <person name="Kohler A."/>
            <person name="Kuo A."/>
            <person name="Nagy L.G."/>
            <person name="Floudas D."/>
            <person name="Copeland A."/>
            <person name="Barry K.W."/>
            <person name="Cichocki N."/>
            <person name="Veneault-Fourrey C."/>
            <person name="LaButti K."/>
            <person name="Lindquist E.A."/>
            <person name="Lipzen A."/>
            <person name="Lundell T."/>
            <person name="Morin E."/>
            <person name="Murat C."/>
            <person name="Riley R."/>
            <person name="Ohm R."/>
            <person name="Sun H."/>
            <person name="Tunlid A."/>
            <person name="Henrissat B."/>
            <person name="Grigoriev I.V."/>
            <person name="Hibbett D.S."/>
            <person name="Martin F."/>
        </authorList>
    </citation>
    <scope>NUCLEOTIDE SEQUENCE [LARGE SCALE GENOMIC DNA]</scope>
    <source>
        <strain evidence="2">441</strain>
    </source>
</reference>
<dbReference type="Proteomes" id="UP000054018">
    <property type="component" value="Unassembled WGS sequence"/>
</dbReference>
<dbReference type="HOGENOM" id="CLU_3107312_0_0_1"/>
<keyword evidence="2" id="KW-1185">Reference proteome</keyword>
<name>A0A0C9Z8Z7_9AGAM</name>
<accession>A0A0C9Z8Z7</accession>
<gene>
    <name evidence="1" type="ORF">PISMIDRAFT_680278</name>
</gene>
<dbReference type="AlphaFoldDB" id="A0A0C9Z8Z7"/>
<evidence type="ECO:0000313" key="2">
    <source>
        <dbReference type="Proteomes" id="UP000054018"/>
    </source>
</evidence>
<organism evidence="1 2">
    <name type="scientific">Pisolithus microcarpus 441</name>
    <dbReference type="NCBI Taxonomy" id="765257"/>
    <lineage>
        <taxon>Eukaryota</taxon>
        <taxon>Fungi</taxon>
        <taxon>Dikarya</taxon>
        <taxon>Basidiomycota</taxon>
        <taxon>Agaricomycotina</taxon>
        <taxon>Agaricomycetes</taxon>
        <taxon>Agaricomycetidae</taxon>
        <taxon>Boletales</taxon>
        <taxon>Sclerodermatineae</taxon>
        <taxon>Pisolithaceae</taxon>
        <taxon>Pisolithus</taxon>
    </lineage>
</organism>
<dbReference type="EMBL" id="KN833739">
    <property type="protein sequence ID" value="KIK22469.1"/>
    <property type="molecule type" value="Genomic_DNA"/>
</dbReference>
<evidence type="ECO:0000313" key="1">
    <source>
        <dbReference type="EMBL" id="KIK22469.1"/>
    </source>
</evidence>
<sequence>MIRMHCENEQLGGSKTPPASWDLCVPSIYTCFRLQLRDPNWEGGPFRSLNV</sequence>
<proteinExistence type="predicted"/>